<name>A0A507FI88_9FUNG</name>
<accession>A0A507FI88</accession>
<dbReference type="InterPro" id="IPR045017">
    <property type="entry name" value="DECR2-like"/>
</dbReference>
<keyword evidence="1" id="KW-0521">NADP</keyword>
<dbReference type="GO" id="GO:0009062">
    <property type="term" value="P:fatty acid catabolic process"/>
    <property type="evidence" value="ECO:0007669"/>
    <property type="project" value="InterPro"/>
</dbReference>
<reference evidence="6 7" key="1">
    <citation type="journal article" date="2019" name="Sci. Rep.">
        <title>Comparative genomics of chytrid fungi reveal insights into the obligate biotrophic and pathogenic lifestyle of Synchytrium endobioticum.</title>
        <authorList>
            <person name="van de Vossenberg B.T.L.H."/>
            <person name="Warris S."/>
            <person name="Nguyen H.D.T."/>
            <person name="van Gent-Pelzer M.P.E."/>
            <person name="Joly D.L."/>
            <person name="van de Geest H.C."/>
            <person name="Bonants P.J.M."/>
            <person name="Smith D.S."/>
            <person name="Levesque C.A."/>
            <person name="van der Lee T.A.J."/>
        </authorList>
    </citation>
    <scope>NUCLEOTIDE SEQUENCE [LARGE SCALE GENOMIC DNA]</scope>
    <source>
        <strain evidence="6 7">CBS 675.73</strain>
    </source>
</reference>
<dbReference type="CDD" id="cd05369">
    <property type="entry name" value="TER_DECR_SDR_a"/>
    <property type="match status" value="1"/>
</dbReference>
<dbReference type="PRINTS" id="PR00081">
    <property type="entry name" value="GDHRDH"/>
</dbReference>
<dbReference type="FunFam" id="3.40.50.720:FF:000084">
    <property type="entry name" value="Short-chain dehydrogenase reductase"/>
    <property type="match status" value="1"/>
</dbReference>
<dbReference type="PANTHER" id="PTHR43296">
    <property type="entry name" value="PEROXISOMAL 2,4-DIENOYL-COA REDUCTASE"/>
    <property type="match status" value="1"/>
</dbReference>
<evidence type="ECO:0000256" key="3">
    <source>
        <dbReference type="ARBA" id="ARBA00026117"/>
    </source>
</evidence>
<dbReference type="GO" id="GO:0005777">
    <property type="term" value="C:peroxisome"/>
    <property type="evidence" value="ECO:0007669"/>
    <property type="project" value="TreeGrafter"/>
</dbReference>
<dbReference type="AlphaFoldDB" id="A0A507FI88"/>
<dbReference type="SUPFAM" id="SSF51735">
    <property type="entry name" value="NAD(P)-binding Rossmann-fold domains"/>
    <property type="match status" value="1"/>
</dbReference>
<dbReference type="EMBL" id="QEAP01000056">
    <property type="protein sequence ID" value="TPX76151.1"/>
    <property type="molecule type" value="Genomic_DNA"/>
</dbReference>
<dbReference type="STRING" id="246404.A0A507FI88"/>
<dbReference type="InterPro" id="IPR002347">
    <property type="entry name" value="SDR_fam"/>
</dbReference>
<evidence type="ECO:0000256" key="5">
    <source>
        <dbReference type="ARBA" id="ARBA00048340"/>
    </source>
</evidence>
<dbReference type="Gene3D" id="3.40.50.720">
    <property type="entry name" value="NAD(P)-binding Rossmann-like Domain"/>
    <property type="match status" value="1"/>
</dbReference>
<dbReference type="InterPro" id="IPR036291">
    <property type="entry name" value="NAD(P)-bd_dom_sf"/>
</dbReference>
<dbReference type="OrthoDB" id="2136131at2759"/>
<proteinExistence type="predicted"/>
<gene>
    <name evidence="6" type="ORF">CcCBS67573_g02577</name>
</gene>
<protein>
    <recommendedName>
        <fullName evidence="3">2,4-dienoyl-CoA reductase [(3E)-enoyl-CoA-producing]</fullName>
        <ecNumber evidence="3">1.3.1.124</ecNumber>
    </recommendedName>
</protein>
<comment type="catalytic activity">
    <reaction evidence="4">
        <text>a (2E,4E)-dienoyl-CoA + NADPH + H(+) = a 4,5-saturated-(3E)-enoyl-CoA + NADP(+)</text>
        <dbReference type="Rhea" id="RHEA:45912"/>
        <dbReference type="ChEBI" id="CHEBI:15378"/>
        <dbReference type="ChEBI" id="CHEBI:57783"/>
        <dbReference type="ChEBI" id="CHEBI:58349"/>
        <dbReference type="ChEBI" id="CHEBI:85101"/>
        <dbReference type="ChEBI" id="CHEBI:85493"/>
        <dbReference type="EC" id="1.3.1.124"/>
    </reaction>
</comment>
<evidence type="ECO:0000256" key="4">
    <source>
        <dbReference type="ARBA" id="ARBA00048009"/>
    </source>
</evidence>
<dbReference type="GO" id="GO:0008670">
    <property type="term" value="F:2,4-dienoyl-CoA reductase (NADPH) activity"/>
    <property type="evidence" value="ECO:0007669"/>
    <property type="project" value="InterPro"/>
</dbReference>
<evidence type="ECO:0000313" key="7">
    <source>
        <dbReference type="Proteomes" id="UP000320333"/>
    </source>
</evidence>
<comment type="caution">
    <text evidence="6">The sequence shown here is derived from an EMBL/GenBank/DDBJ whole genome shotgun (WGS) entry which is preliminary data.</text>
</comment>
<dbReference type="Proteomes" id="UP000320333">
    <property type="component" value="Unassembled WGS sequence"/>
</dbReference>
<evidence type="ECO:0000313" key="6">
    <source>
        <dbReference type="EMBL" id="TPX76151.1"/>
    </source>
</evidence>
<evidence type="ECO:0000256" key="1">
    <source>
        <dbReference type="ARBA" id="ARBA00022857"/>
    </source>
</evidence>
<keyword evidence="2" id="KW-0560">Oxidoreductase</keyword>
<sequence>MVETTDIFHSNIFRGKTAFVTGGGSGICLGMATALARHGASVSIAGRTQSKLDSARALIMANVPNAKVAVFALDVRNPQLLESAMKETNERFGSIDFVVCGAAGNFLCPAEKLSLNAFKTVIDIDLVGTFNTCKAALPYLKVSKGLIINVTATLQYKGTPVEHLLSIMMVHACAAKAGVDALTRVLALEWGQYGIRVNGIAPGPIDDTQGMSNLMPELMRENFKRAIPLERFGHVKDIEFTTVYLCSEAAKLVTGTIEVVDGGEWLAGPMSVMSVMEDEKAIEADLKKKKDTFQKSKAAKL</sequence>
<keyword evidence="7" id="KW-1185">Reference proteome</keyword>
<comment type="catalytic activity">
    <reaction evidence="5">
        <text>a (2E,4Z)-dienoyl-CoA + NADPH + H(+) = a 4,5-saturated-(3E)-enoyl-CoA + NADP(+)</text>
        <dbReference type="Rhea" id="RHEA:61892"/>
        <dbReference type="ChEBI" id="CHEBI:15378"/>
        <dbReference type="ChEBI" id="CHEBI:57783"/>
        <dbReference type="ChEBI" id="CHEBI:58349"/>
        <dbReference type="ChEBI" id="CHEBI:85099"/>
        <dbReference type="ChEBI" id="CHEBI:85493"/>
        <dbReference type="EC" id="1.3.1.124"/>
    </reaction>
</comment>
<dbReference type="Pfam" id="PF13561">
    <property type="entry name" value="adh_short_C2"/>
    <property type="match status" value="1"/>
</dbReference>
<dbReference type="PANTHER" id="PTHR43296:SF2">
    <property type="entry name" value="PEROXISOMAL 2,4-DIENOYL-COA REDUCTASE [(3E)-ENOYL-COA-PRODUCING]"/>
    <property type="match status" value="1"/>
</dbReference>
<organism evidence="6 7">
    <name type="scientific">Chytriomyces confervae</name>
    <dbReference type="NCBI Taxonomy" id="246404"/>
    <lineage>
        <taxon>Eukaryota</taxon>
        <taxon>Fungi</taxon>
        <taxon>Fungi incertae sedis</taxon>
        <taxon>Chytridiomycota</taxon>
        <taxon>Chytridiomycota incertae sedis</taxon>
        <taxon>Chytridiomycetes</taxon>
        <taxon>Chytridiales</taxon>
        <taxon>Chytriomycetaceae</taxon>
        <taxon>Chytriomyces</taxon>
    </lineage>
</organism>
<evidence type="ECO:0000256" key="2">
    <source>
        <dbReference type="ARBA" id="ARBA00023002"/>
    </source>
</evidence>
<dbReference type="EC" id="1.3.1.124" evidence="3"/>